<keyword evidence="2" id="KW-0472">Membrane</keyword>
<feature type="region of interest" description="Disordered" evidence="1">
    <location>
        <begin position="949"/>
        <end position="979"/>
    </location>
</feature>
<keyword evidence="2" id="KW-1133">Transmembrane helix</keyword>
<gene>
    <name evidence="3" type="ORF">NIOZUU157_00366</name>
</gene>
<reference evidence="3" key="1">
    <citation type="submission" date="2020-08" db="EMBL/GenBank/DDBJ databases">
        <title>Bridging the membrane lipid divide: bacteria of the FCB group superphylum have the potential to synthesize archaeal ether lipids.</title>
        <authorList>
            <person name="Villanueva L."/>
            <person name="von Meijenfeldt F.A.B."/>
            <person name="Westbye A.B."/>
            <person name="Yadav S."/>
            <person name="Hopmans E.C."/>
            <person name="Dutilh B.E."/>
            <person name="Sinninghe Damste J.S."/>
        </authorList>
    </citation>
    <scope>NUCLEOTIDE SEQUENCE</scope>
    <source>
        <strain evidence="3">NIOZ-UU157</strain>
    </source>
</reference>
<feature type="transmembrane region" description="Helical" evidence="2">
    <location>
        <begin position="375"/>
        <end position="395"/>
    </location>
</feature>
<evidence type="ECO:0000256" key="1">
    <source>
        <dbReference type="SAM" id="MobiDB-lite"/>
    </source>
</evidence>
<feature type="transmembrane region" description="Helical" evidence="2">
    <location>
        <begin position="260"/>
        <end position="278"/>
    </location>
</feature>
<evidence type="ECO:0000313" key="3">
    <source>
        <dbReference type="EMBL" id="QPI16468.1"/>
    </source>
</evidence>
<dbReference type="EMBL" id="MW030561">
    <property type="protein sequence ID" value="QPI16468.1"/>
    <property type="molecule type" value="Genomic_DNA"/>
</dbReference>
<evidence type="ECO:0000256" key="2">
    <source>
        <dbReference type="SAM" id="Phobius"/>
    </source>
</evidence>
<feature type="compositionally biased region" description="Basic and acidic residues" evidence="1">
    <location>
        <begin position="949"/>
        <end position="959"/>
    </location>
</feature>
<feature type="transmembrane region" description="Helical" evidence="2">
    <location>
        <begin position="214"/>
        <end position="239"/>
    </location>
</feature>
<feature type="compositionally biased region" description="Low complexity" evidence="1">
    <location>
        <begin position="968"/>
        <end position="977"/>
    </location>
</feature>
<protein>
    <submittedName>
        <fullName evidence="3">Uncharacterized protein</fullName>
    </submittedName>
</protein>
<sequence>MAAVTLANLMDPLSKIEAAAQQTNEKLDALIAVATGGSSGGGGMDVVKAIQEQTNVIHELDNSINRDNTLLFSLLEEQTGLLFRIAENTQRIDEKSGKSLTNFLFTRAHRKKLLSAVSKKPEKGGGDAAAAGGGGKLADLKALGIGSIKTAMGMILWAVVPKKGVEKFANFIETTFTKLAEQDSKKVKEGIESLDMMGGAIFKFAKSLALATPLLLIGALGIPILYLTTILVTPLFLLLGMAEKQIKGGAESMADMGMGLVKFAAGLALFALVSYFVMQGGLPLMMTMAGSIILIGGAVALLGLVDKQVKKGSVALAVMGIGLAVFGLGYAAYAALIALTKPTLGDIALQAGILVGLGIATALLGFAFSYIIQGALSMVAMGVGLLVFGLGYIPFAHATKDTTMEDVGVQGALLLMLGLEFAAAGLGALFIIPGALAFAAIGGALLLLAPGLQAIKGVDFTEKDAVKLTTTLAGVKTAFIGPPKGGGIKGIFASIGGAISGGADAVAMVSAAAGFAAAGKALSLLSVGLKDYQKLDWTDEESVQLAGVLSGISTAFAQAGGEAATPTGLFGAVFGNAFSPNATKKGIDSVMGAGKALTSIAVGLTEFQKLVDSQVDFVVLGDAISKTVGFIQRAFAAVAEEGNVDAGGFFGSLFGIKKNKVAEGLSSVQGAGTALKDIAIGLTEFQKLVESKVDFDAVGAAISKSVGFVQEAFAAVADQGNVQAGGFWGSLFGIKKNKVAEGIESVQGAGAELRNIAEALSTFSGIEDPEGVAQKIGVTLGLVGNAFASIGGAENEESDSWLFFSWDENKIQKGIEAVDGAGAALTDIAEGLKAFSGDFQPEAVATSVGKLLTSIGTAFSDLYAANPEMSQELDDFKSFIVTLGDVAEKGQLDKAAEGISKIADSINKIDIDKTVAFGDLFKASNDLGNNKSAYRALANAVEDIRDMMSESSGDDRNVFEKITGTGKSPTSSSSSESNAKLDKTLNSLNAAISQLPGRMQTAISTAEITVTVP</sequence>
<proteinExistence type="predicted"/>
<feature type="transmembrane region" description="Helical" evidence="2">
    <location>
        <begin position="284"/>
        <end position="305"/>
    </location>
</feature>
<feature type="transmembrane region" description="Helical" evidence="2">
    <location>
        <begin position="347"/>
        <end position="368"/>
    </location>
</feature>
<keyword evidence="2" id="KW-0812">Transmembrane</keyword>
<feature type="transmembrane region" description="Helical" evidence="2">
    <location>
        <begin position="314"/>
        <end position="335"/>
    </location>
</feature>
<accession>A0A7S9XGB4</accession>
<organism evidence="3">
    <name type="scientific">Virus NIOZ-UU157</name>
    <dbReference type="NCBI Taxonomy" id="2763269"/>
    <lineage>
        <taxon>Viruses</taxon>
    </lineage>
</organism>
<feature type="transmembrane region" description="Helical" evidence="2">
    <location>
        <begin position="415"/>
        <end position="448"/>
    </location>
</feature>
<name>A0A7S9XGB4_9VIRU</name>